<dbReference type="InterPro" id="IPR029058">
    <property type="entry name" value="AB_hydrolase_fold"/>
</dbReference>
<gene>
    <name evidence="1" type="ORF">GALL_95010</name>
</gene>
<protein>
    <recommendedName>
        <fullName evidence="2">Alpha/beta hydrolase family protein</fullName>
    </recommendedName>
</protein>
<dbReference type="SUPFAM" id="SSF53474">
    <property type="entry name" value="alpha/beta-Hydrolases"/>
    <property type="match status" value="1"/>
</dbReference>
<name>A0A1J5SWD3_9ZZZZ</name>
<comment type="caution">
    <text evidence="1">The sequence shown here is derived from an EMBL/GenBank/DDBJ whole genome shotgun (WGS) entry which is preliminary data.</text>
</comment>
<evidence type="ECO:0008006" key="2">
    <source>
        <dbReference type="Google" id="ProtNLM"/>
    </source>
</evidence>
<dbReference type="EMBL" id="MLJW01000032">
    <property type="protein sequence ID" value="OIR08333.1"/>
    <property type="molecule type" value="Genomic_DNA"/>
</dbReference>
<dbReference type="AlphaFoldDB" id="A0A1J5SWD3"/>
<sequence length="251" mass="29410">MFPDSLRNAVPRIYEGKTYSAKEHYSDSSTYIFVPDYFNKTRPFQFVLWFHGWGNNIDSALAQYKLQQQFYAAHLNAIFIFPEGPKNSPDSYAGKFEKPDTFNFFMKDVNTFLLKEKIITKNIIPELIYAGHSGAYRAIAYLLLHSSFRCKAILLFDALYAEQEKFAMYLQQHSNCKMIDIYTDNGGTLQNSKNLAIDMLAWKWKFIDKEEEDCTANDLKNNRIIFLHSKKQHNDVVTSYNNFQRFLECLK</sequence>
<reference evidence="1" key="1">
    <citation type="submission" date="2016-10" db="EMBL/GenBank/DDBJ databases">
        <title>Sequence of Gallionella enrichment culture.</title>
        <authorList>
            <person name="Poehlein A."/>
            <person name="Muehling M."/>
            <person name="Daniel R."/>
        </authorList>
    </citation>
    <scope>NUCLEOTIDE SEQUENCE</scope>
</reference>
<proteinExistence type="predicted"/>
<organism evidence="1">
    <name type="scientific">mine drainage metagenome</name>
    <dbReference type="NCBI Taxonomy" id="410659"/>
    <lineage>
        <taxon>unclassified sequences</taxon>
        <taxon>metagenomes</taxon>
        <taxon>ecological metagenomes</taxon>
    </lineage>
</organism>
<dbReference type="Gene3D" id="3.40.50.1820">
    <property type="entry name" value="alpha/beta hydrolase"/>
    <property type="match status" value="1"/>
</dbReference>
<evidence type="ECO:0000313" key="1">
    <source>
        <dbReference type="EMBL" id="OIR08333.1"/>
    </source>
</evidence>
<accession>A0A1J5SWD3</accession>